<dbReference type="FunFam" id="2.30.30.30:FF:000006">
    <property type="entry name" value="60S ribosomal protein L8"/>
    <property type="match status" value="1"/>
</dbReference>
<feature type="compositionally biased region" description="Acidic residues" evidence="14">
    <location>
        <begin position="1139"/>
        <end position="1150"/>
    </location>
</feature>
<evidence type="ECO:0000256" key="1">
    <source>
        <dbReference type="ARBA" id="ARBA00004123"/>
    </source>
</evidence>
<dbReference type="GO" id="GO:0005524">
    <property type="term" value="F:ATP binding"/>
    <property type="evidence" value="ECO:0007669"/>
    <property type="project" value="UniProtKB-KW"/>
</dbReference>
<dbReference type="PANTHER" id="PTHR45674">
    <property type="entry name" value="DNA LIGASE 1/3 FAMILY MEMBER"/>
    <property type="match status" value="1"/>
</dbReference>
<dbReference type="InterPro" id="IPR036599">
    <property type="entry name" value="DNA_ligase_N_sf"/>
</dbReference>
<evidence type="ECO:0000256" key="9">
    <source>
        <dbReference type="ARBA" id="ARBA00023242"/>
    </source>
</evidence>
<evidence type="ECO:0000256" key="7">
    <source>
        <dbReference type="ARBA" id="ARBA00022840"/>
    </source>
</evidence>
<feature type="compositionally biased region" description="Polar residues" evidence="14">
    <location>
        <begin position="1123"/>
        <end position="1133"/>
    </location>
</feature>
<dbReference type="SUPFAM" id="SSF56091">
    <property type="entry name" value="DNA ligase/mRNA capping enzyme, catalytic domain"/>
    <property type="match status" value="1"/>
</dbReference>
<keyword evidence="10" id="KW-0687">Ribonucleoprotein</keyword>
<dbReference type="Gene3D" id="4.10.950.10">
    <property type="entry name" value="Ribosomal protein L2, domain 3"/>
    <property type="match status" value="1"/>
</dbReference>
<dbReference type="GO" id="GO:0003910">
    <property type="term" value="F:DNA ligase (ATP) activity"/>
    <property type="evidence" value="ECO:0007669"/>
    <property type="project" value="UniProtKB-EC"/>
</dbReference>
<keyword evidence="9" id="KW-0539">Nucleus</keyword>
<dbReference type="Gene3D" id="2.30.30.30">
    <property type="match status" value="1"/>
</dbReference>
<dbReference type="InterPro" id="IPR014726">
    <property type="entry name" value="Ribosomal_uL2_dom3"/>
</dbReference>
<feature type="compositionally biased region" description="Polar residues" evidence="14">
    <location>
        <begin position="365"/>
        <end position="393"/>
    </location>
</feature>
<dbReference type="CDD" id="cd07969">
    <property type="entry name" value="OBF_DNA_ligase_I"/>
    <property type="match status" value="1"/>
</dbReference>
<evidence type="ECO:0000256" key="6">
    <source>
        <dbReference type="ARBA" id="ARBA00022741"/>
    </source>
</evidence>
<keyword evidence="12" id="KW-0233">DNA recombination</keyword>
<evidence type="ECO:0000259" key="15">
    <source>
        <dbReference type="PROSITE" id="PS50160"/>
    </source>
</evidence>
<evidence type="ECO:0000256" key="13">
    <source>
        <dbReference type="RuleBase" id="RU004196"/>
    </source>
</evidence>
<keyword evidence="8" id="KW-0689">Ribosomal protein</keyword>
<comment type="subcellular location">
    <subcellularLocation>
        <location evidence="1">Nucleus</location>
    </subcellularLocation>
</comment>
<evidence type="ECO:0000256" key="4">
    <source>
        <dbReference type="ARBA" id="ARBA00022598"/>
    </source>
</evidence>
<dbReference type="SUPFAM" id="SSF50249">
    <property type="entry name" value="Nucleic acid-binding proteins"/>
    <property type="match status" value="2"/>
</dbReference>
<dbReference type="SMART" id="SM01382">
    <property type="entry name" value="Ribosomal_L2_C"/>
    <property type="match status" value="1"/>
</dbReference>
<evidence type="ECO:0000256" key="5">
    <source>
        <dbReference type="ARBA" id="ARBA00022705"/>
    </source>
</evidence>
<reference evidence="16" key="1">
    <citation type="submission" date="2020-12" db="EMBL/GenBank/DDBJ databases">
        <title>Metabolic potential, ecology and presence of endohyphal bacteria is reflected in genomic diversity of Mucoromycotina.</title>
        <authorList>
            <person name="Muszewska A."/>
            <person name="Okrasinska A."/>
            <person name="Steczkiewicz K."/>
            <person name="Drgas O."/>
            <person name="Orlowska M."/>
            <person name="Perlinska-Lenart U."/>
            <person name="Aleksandrzak-Piekarczyk T."/>
            <person name="Szatraj K."/>
            <person name="Zielenkiewicz U."/>
            <person name="Pilsyk S."/>
            <person name="Malc E."/>
            <person name="Mieczkowski P."/>
            <person name="Kruszewska J.S."/>
            <person name="Biernat P."/>
            <person name="Pawlowska J."/>
        </authorList>
    </citation>
    <scope>NUCLEOTIDE SEQUENCE</scope>
    <source>
        <strain evidence="16">WA0000051536</strain>
    </source>
</reference>
<dbReference type="GO" id="GO:0006273">
    <property type="term" value="P:lagging strand elongation"/>
    <property type="evidence" value="ECO:0007669"/>
    <property type="project" value="TreeGrafter"/>
</dbReference>
<evidence type="ECO:0000256" key="12">
    <source>
        <dbReference type="RuleBase" id="RU000617"/>
    </source>
</evidence>
<dbReference type="PROSITE" id="PS00467">
    <property type="entry name" value="RIBOSOMAL_L2"/>
    <property type="match status" value="1"/>
</dbReference>
<dbReference type="CDD" id="cd07900">
    <property type="entry name" value="Adenylation_DNA_ligase_I_Euk"/>
    <property type="match status" value="1"/>
</dbReference>
<name>A0A8H7PUK0_9FUNG</name>
<dbReference type="Gene3D" id="1.10.3260.10">
    <property type="entry name" value="DNA ligase, ATP-dependent, N-terminal domain"/>
    <property type="match status" value="1"/>
</dbReference>
<evidence type="ECO:0000256" key="2">
    <source>
        <dbReference type="ARBA" id="ARBA00005636"/>
    </source>
</evidence>
<keyword evidence="4 12" id="KW-0436">Ligase</keyword>
<dbReference type="InterPro" id="IPR022671">
    <property type="entry name" value="Ribosomal_uL2_CS"/>
</dbReference>
<dbReference type="InterPro" id="IPR023672">
    <property type="entry name" value="Ribosomal_uL2_arc_euk"/>
</dbReference>
<evidence type="ECO:0000256" key="8">
    <source>
        <dbReference type="ARBA" id="ARBA00022980"/>
    </source>
</evidence>
<comment type="similarity">
    <text evidence="3 13">Belongs to the ATP-dependent DNA ligase family.</text>
</comment>
<evidence type="ECO:0000313" key="16">
    <source>
        <dbReference type="EMBL" id="KAG2180371.1"/>
    </source>
</evidence>
<dbReference type="InterPro" id="IPR012308">
    <property type="entry name" value="DNA_ligase_ATP-dep_N"/>
</dbReference>
<dbReference type="Proteomes" id="UP000612746">
    <property type="component" value="Unassembled WGS sequence"/>
</dbReference>
<dbReference type="PROSITE" id="PS50160">
    <property type="entry name" value="DNA_LIGASE_A3"/>
    <property type="match status" value="1"/>
</dbReference>
<dbReference type="FunFam" id="2.40.50.140:FF:000062">
    <property type="entry name" value="DNA ligase"/>
    <property type="match status" value="1"/>
</dbReference>
<dbReference type="PANTHER" id="PTHR45674:SF9">
    <property type="entry name" value="DNA LIGASE 3"/>
    <property type="match status" value="1"/>
</dbReference>
<dbReference type="Pfam" id="PF01068">
    <property type="entry name" value="DNA_ligase_A_M"/>
    <property type="match status" value="1"/>
</dbReference>
<feature type="domain" description="ATP-dependent DNA ligase family profile" evidence="15">
    <location>
        <begin position="850"/>
        <end position="1007"/>
    </location>
</feature>
<dbReference type="FunFam" id="3.30.470.30:FF:000002">
    <property type="entry name" value="DNA ligase"/>
    <property type="match status" value="1"/>
</dbReference>
<dbReference type="GO" id="GO:0006412">
    <property type="term" value="P:translation"/>
    <property type="evidence" value="ECO:0007669"/>
    <property type="project" value="InterPro"/>
</dbReference>
<dbReference type="InterPro" id="IPR012340">
    <property type="entry name" value="NA-bd_OB-fold"/>
</dbReference>
<dbReference type="GO" id="GO:0003723">
    <property type="term" value="F:RNA binding"/>
    <property type="evidence" value="ECO:0007669"/>
    <property type="project" value="InterPro"/>
</dbReference>
<evidence type="ECO:0000256" key="10">
    <source>
        <dbReference type="ARBA" id="ARBA00023274"/>
    </source>
</evidence>
<feature type="region of interest" description="Disordered" evidence="14">
    <location>
        <begin position="1107"/>
        <end position="1150"/>
    </location>
</feature>
<gene>
    <name evidence="16" type="ORF">INT44_003373</name>
</gene>
<evidence type="ECO:0000313" key="17">
    <source>
        <dbReference type="Proteomes" id="UP000612746"/>
    </source>
</evidence>
<comment type="catalytic activity">
    <reaction evidence="11 12">
        <text>ATP + (deoxyribonucleotide)n-3'-hydroxyl + 5'-phospho-(deoxyribonucleotide)m = (deoxyribonucleotide)n+m + AMP + diphosphate.</text>
        <dbReference type="EC" id="6.5.1.1"/>
    </reaction>
</comment>
<dbReference type="InterPro" id="IPR050191">
    <property type="entry name" value="ATP-dep_DNA_ligase"/>
</dbReference>
<dbReference type="InterPro" id="IPR008991">
    <property type="entry name" value="Translation_prot_SH3-like_sf"/>
</dbReference>
<comment type="similarity">
    <text evidence="2">Belongs to the universal ribosomal protein uL2 family.</text>
</comment>
<dbReference type="GO" id="GO:0005634">
    <property type="term" value="C:nucleus"/>
    <property type="evidence" value="ECO:0007669"/>
    <property type="project" value="UniProtKB-SubCell"/>
</dbReference>
<feature type="region of interest" description="Disordered" evidence="14">
    <location>
        <begin position="365"/>
        <end position="394"/>
    </location>
</feature>
<dbReference type="InterPro" id="IPR022666">
    <property type="entry name" value="Ribosomal_uL2_RNA-bd_dom"/>
</dbReference>
<accession>A0A8H7PUK0</accession>
<dbReference type="InterPro" id="IPR022669">
    <property type="entry name" value="Ribosomal_uL2_C"/>
</dbReference>
<protein>
    <recommendedName>
        <fullName evidence="12">DNA ligase</fullName>
        <ecNumber evidence="12">6.5.1.1</ecNumber>
    </recommendedName>
</protein>
<dbReference type="InterPro" id="IPR014722">
    <property type="entry name" value="Rib_uL2_dom2"/>
</dbReference>
<dbReference type="InterPro" id="IPR012310">
    <property type="entry name" value="DNA_ligase_ATP-dep_cent"/>
</dbReference>
<proteinExistence type="inferred from homology"/>
<dbReference type="EC" id="6.5.1.1" evidence="12"/>
<dbReference type="FunFam" id="4.10.950.10:FF:000002">
    <property type="entry name" value="60S ribosomal protein L2"/>
    <property type="match status" value="1"/>
</dbReference>
<sequence length="1150" mass="127217">MGRVIRAQRKSGGIFKSHTTHRKGAAKLRSLDYAERNGYVRGIVKEIIHDPGRGAPLAKVVFRDQYKYRLRTQIFIATEGMYTGQFIYCGKKAYLSVGNVLPVGSMPEGTIICNVEERDGDRGALARTSGNYATVIGHGDDGKTRIKLPSGSKKVVSSGARAAIGIVAGGGRIDKPLLKAGRAFHKYKAKRNSWPKTRGVAMNPVDHPHGGGNHQHIGKASTIPRDASAGQKVGLIAARRLVSYPRLPITLLNELTLSKSRSLVSSKPITNPPFRMPKGQKRKPTATPSPRKKPASTPQKSATPQKGLEFFFESQRKKQHKLEQEAFGDPQLARPSSPLGNRGNAADEEALWELPPMEEEPLFLTNNSSTIEPTSSPTKEQEPSGDSQKTTPPEDTAALVKVEESLHTDISNEVKTTASVNSFLLQTKVEVKEDNEACAKQPLTTDPLEFDAHAYPVSSWMTPDGPVAPYSFITEAFCIIADTSARIMITNVLCNMLRVLMVHTPTDLLPAVWLCSNAIAPPYMGVELGIGPLILSKAINSVAGTSGKALKSLYEKYGDWGDVAYAAKVSVRTLIQPKPLTVRNVFSTLNSIAGLKGQGTVDAKAALVKKLVLASRGEEVRYLVRTFVSHLRIGAVRTTVLTALAKACVLDHSPFCTLEEDDPIVMQFHRQAGDDKAVLTEKMKRAERLVRECYAQHPNLDNIVPALLQGISQFKDHCPLAVGVPLRPMLGKITRDLSEVFVKLEGRSFACEYKYDGQRAQIHLGEQGQIKIFSRHLEDMTDKYPDVAALLAKMCKENTTSFIIDAEIVAIDDKGVIQPFSILSNRARKNVTIENITISVIGLTEIMSSDLMLLNNEPTLQQSLRQRRQLLRDHFHLIEHKFALVEAIDASGSQECQDEVSDFFKRSIKDGCEGIMVKVLDHPGMEHNGKAPMDDKANTDKVETRATKTSQLLSTYEPDKRMESWLKVKKDYVEGISDSLDLVPIGAWWGNGRKVGWYSPILLACYNPESETFESVCKCISGFSDKFYKEMLEVYSVENGRVLNGPRHDYVTDHRPDVWFQACEVWEIKGADITVSPIHKGAIGRIDEARGLSLRFPRFVRKRDDKDVEDATSSEMLAEMYEKQTNLHGSSTMENGTAENEEEEGWIADD</sequence>
<dbReference type="InterPro" id="IPR012309">
    <property type="entry name" value="DNA_ligase_ATP-dep_C"/>
</dbReference>
<dbReference type="Gene3D" id="3.30.470.30">
    <property type="entry name" value="DNA ligase/mRNA capping enzyme"/>
    <property type="match status" value="1"/>
</dbReference>
<keyword evidence="5" id="KW-0235">DNA replication</keyword>
<keyword evidence="12" id="KW-0234">DNA repair</keyword>
<evidence type="ECO:0000256" key="14">
    <source>
        <dbReference type="SAM" id="MobiDB-lite"/>
    </source>
</evidence>
<dbReference type="GO" id="GO:0071897">
    <property type="term" value="P:DNA biosynthetic process"/>
    <property type="evidence" value="ECO:0007669"/>
    <property type="project" value="InterPro"/>
</dbReference>
<dbReference type="GO" id="GO:0003677">
    <property type="term" value="F:DNA binding"/>
    <property type="evidence" value="ECO:0007669"/>
    <property type="project" value="InterPro"/>
</dbReference>
<dbReference type="Gene3D" id="3.30.1490.70">
    <property type="match status" value="1"/>
</dbReference>
<dbReference type="SUPFAM" id="SSF50104">
    <property type="entry name" value="Translation proteins SH3-like domain"/>
    <property type="match status" value="1"/>
</dbReference>
<dbReference type="Pfam" id="PF04675">
    <property type="entry name" value="DNA_ligase_A_N"/>
    <property type="match status" value="1"/>
</dbReference>
<dbReference type="NCBIfam" id="NF007180">
    <property type="entry name" value="PRK09612.1"/>
    <property type="match status" value="1"/>
</dbReference>
<dbReference type="GO" id="GO:0006281">
    <property type="term" value="P:DNA repair"/>
    <property type="evidence" value="ECO:0007669"/>
    <property type="project" value="UniProtKB-KW"/>
</dbReference>
<dbReference type="EMBL" id="JAEPRA010000009">
    <property type="protein sequence ID" value="KAG2180371.1"/>
    <property type="molecule type" value="Genomic_DNA"/>
</dbReference>
<feature type="compositionally biased region" description="Basic residues" evidence="14">
    <location>
        <begin position="278"/>
        <end position="294"/>
    </location>
</feature>
<dbReference type="InterPro" id="IPR000977">
    <property type="entry name" value="DNA_ligase_ATP-dep"/>
</dbReference>
<dbReference type="AlphaFoldDB" id="A0A8H7PUK0"/>
<comment type="caution">
    <text evidence="16">The sequence shown here is derived from an EMBL/GenBank/DDBJ whole genome shotgun (WGS) entry which is preliminary data.</text>
</comment>
<keyword evidence="7 12" id="KW-0067">ATP-binding</keyword>
<keyword evidence="12" id="KW-0227">DNA damage</keyword>
<evidence type="ECO:0000256" key="3">
    <source>
        <dbReference type="ARBA" id="ARBA00007572"/>
    </source>
</evidence>
<dbReference type="GO" id="GO:0003735">
    <property type="term" value="F:structural constituent of ribosome"/>
    <property type="evidence" value="ECO:0007669"/>
    <property type="project" value="InterPro"/>
</dbReference>
<feature type="region of interest" description="Disordered" evidence="14">
    <location>
        <begin position="261"/>
        <end position="344"/>
    </location>
</feature>
<dbReference type="Gene3D" id="2.40.50.140">
    <property type="entry name" value="Nucleic acid-binding proteins"/>
    <property type="match status" value="2"/>
</dbReference>
<dbReference type="OrthoDB" id="206088at2759"/>
<dbReference type="PROSITE" id="PS00697">
    <property type="entry name" value="DNA_LIGASE_A1"/>
    <property type="match status" value="1"/>
</dbReference>
<dbReference type="SUPFAM" id="SSF117018">
    <property type="entry name" value="ATP-dependent DNA ligase DNA-binding domain"/>
    <property type="match status" value="1"/>
</dbReference>
<dbReference type="Pfam" id="PF03947">
    <property type="entry name" value="Ribosomal_L2_C"/>
    <property type="match status" value="1"/>
</dbReference>
<dbReference type="GO" id="GO:0015934">
    <property type="term" value="C:large ribosomal subunit"/>
    <property type="evidence" value="ECO:0007669"/>
    <property type="project" value="InterPro"/>
</dbReference>
<organism evidence="16 17">
    <name type="scientific">Umbelopsis vinacea</name>
    <dbReference type="NCBI Taxonomy" id="44442"/>
    <lineage>
        <taxon>Eukaryota</taxon>
        <taxon>Fungi</taxon>
        <taxon>Fungi incertae sedis</taxon>
        <taxon>Mucoromycota</taxon>
        <taxon>Mucoromycotina</taxon>
        <taxon>Umbelopsidomycetes</taxon>
        <taxon>Umbelopsidales</taxon>
        <taxon>Umbelopsidaceae</taxon>
        <taxon>Umbelopsis</taxon>
    </lineage>
</organism>
<dbReference type="Pfam" id="PF00181">
    <property type="entry name" value="Ribosomal_L2_N"/>
    <property type="match status" value="1"/>
</dbReference>
<keyword evidence="17" id="KW-1185">Reference proteome</keyword>
<dbReference type="FunFam" id="2.40.50.140:FF:000020">
    <property type="entry name" value="60S ribosomal protein L2"/>
    <property type="match status" value="1"/>
</dbReference>
<dbReference type="NCBIfam" id="TIGR00574">
    <property type="entry name" value="dnl1"/>
    <property type="match status" value="1"/>
</dbReference>
<dbReference type="GO" id="GO:0006310">
    <property type="term" value="P:DNA recombination"/>
    <property type="evidence" value="ECO:0007669"/>
    <property type="project" value="UniProtKB-KW"/>
</dbReference>
<dbReference type="InterPro" id="IPR016059">
    <property type="entry name" value="DNA_ligase_ATP-dep_CS"/>
</dbReference>
<evidence type="ECO:0000256" key="11">
    <source>
        <dbReference type="ARBA" id="ARBA00034003"/>
    </source>
</evidence>
<dbReference type="SMART" id="SM01383">
    <property type="entry name" value="Ribosomal_L2"/>
    <property type="match status" value="1"/>
</dbReference>
<keyword evidence="6 12" id="KW-0547">Nucleotide-binding</keyword>
<dbReference type="Pfam" id="PF04679">
    <property type="entry name" value="DNA_ligase_A_C"/>
    <property type="match status" value="1"/>
</dbReference>